<evidence type="ECO:0000313" key="2">
    <source>
        <dbReference type="Proteomes" id="UP001143856"/>
    </source>
</evidence>
<keyword evidence="2" id="KW-1185">Reference proteome</keyword>
<comment type="caution">
    <text evidence="1">The sequence shown here is derived from an EMBL/GenBank/DDBJ whole genome shotgun (WGS) entry which is preliminary data.</text>
</comment>
<name>A0ACC1P7H7_9PEZI</name>
<proteinExistence type="predicted"/>
<dbReference type="EMBL" id="JAPDGR010000806">
    <property type="protein sequence ID" value="KAJ2987338.1"/>
    <property type="molecule type" value="Genomic_DNA"/>
</dbReference>
<evidence type="ECO:0000313" key="1">
    <source>
        <dbReference type="EMBL" id="KAJ2987338.1"/>
    </source>
</evidence>
<reference evidence="1" key="1">
    <citation type="submission" date="2022-10" db="EMBL/GenBank/DDBJ databases">
        <title>Genome Sequence of Xylaria curta.</title>
        <authorList>
            <person name="Buettner E."/>
        </authorList>
    </citation>
    <scope>NUCLEOTIDE SEQUENCE</scope>
    <source>
        <strain evidence="1">Babe10</strain>
    </source>
</reference>
<dbReference type="Proteomes" id="UP001143856">
    <property type="component" value="Unassembled WGS sequence"/>
</dbReference>
<sequence length="178" mass="19582">MVLVIHQSTEAYRSGPKQLAHDGDGKDNLHAQVYSFYFRSGLRIILCIALKLSTSHVSSRIAVGVLALVVGPDGGALAYDLITSNILTAVRHYCRVGHRHISFLFSDLRSPLEWCQIAGSGYNKWSNCHTRDMLNMGSRALFPEVPCSYNTVAEAGRAAAALERPDGKRSDCRQLTAY</sequence>
<gene>
    <name evidence="1" type="ORF">NUW58_g4561</name>
</gene>
<accession>A0ACC1P7H7</accession>
<protein>
    <submittedName>
        <fullName evidence="1">Uncharacterized protein</fullName>
    </submittedName>
</protein>
<organism evidence="1 2">
    <name type="scientific">Xylaria curta</name>
    <dbReference type="NCBI Taxonomy" id="42375"/>
    <lineage>
        <taxon>Eukaryota</taxon>
        <taxon>Fungi</taxon>
        <taxon>Dikarya</taxon>
        <taxon>Ascomycota</taxon>
        <taxon>Pezizomycotina</taxon>
        <taxon>Sordariomycetes</taxon>
        <taxon>Xylariomycetidae</taxon>
        <taxon>Xylariales</taxon>
        <taxon>Xylariaceae</taxon>
        <taxon>Xylaria</taxon>
    </lineage>
</organism>